<protein>
    <submittedName>
        <fullName evidence="1">Uncharacterized protein</fullName>
    </submittedName>
</protein>
<dbReference type="OrthoDB" id="5497289at2"/>
<name>A0A286P3G4_9GAMM</name>
<accession>A0A286P3G4</accession>
<dbReference type="RefSeq" id="WP_145986362.1">
    <property type="nucleotide sequence ID" value="NZ_AP017928.1"/>
</dbReference>
<organism evidence="1 2">
    <name type="scientific">Methylocaldum marinum</name>
    <dbReference type="NCBI Taxonomy" id="1432792"/>
    <lineage>
        <taxon>Bacteria</taxon>
        <taxon>Pseudomonadati</taxon>
        <taxon>Pseudomonadota</taxon>
        <taxon>Gammaproteobacteria</taxon>
        <taxon>Methylococcales</taxon>
        <taxon>Methylococcaceae</taxon>
        <taxon>Methylocaldum</taxon>
    </lineage>
</organism>
<dbReference type="Proteomes" id="UP000266313">
    <property type="component" value="Chromosome"/>
</dbReference>
<dbReference type="EMBL" id="AP017928">
    <property type="protein sequence ID" value="BBA32186.1"/>
    <property type="molecule type" value="Genomic_DNA"/>
</dbReference>
<dbReference type="AlphaFoldDB" id="A0A286P3G4"/>
<evidence type="ECO:0000313" key="2">
    <source>
        <dbReference type="Proteomes" id="UP000266313"/>
    </source>
</evidence>
<evidence type="ECO:0000313" key="1">
    <source>
        <dbReference type="EMBL" id="BBA32186.1"/>
    </source>
</evidence>
<reference evidence="1 2" key="1">
    <citation type="submission" date="2016-12" db="EMBL/GenBank/DDBJ databases">
        <title>Genome sequencing of Methylocaldum marinum.</title>
        <authorList>
            <person name="Takeuchi M."/>
            <person name="Kamagata Y."/>
            <person name="Hiraoka S."/>
            <person name="Oshima K."/>
            <person name="Hattori M."/>
            <person name="Iwasaki W."/>
        </authorList>
    </citation>
    <scope>NUCLEOTIDE SEQUENCE [LARGE SCALE GENOMIC DNA]</scope>
    <source>
        <strain evidence="1 2">S8</strain>
    </source>
</reference>
<proteinExistence type="predicted"/>
<sequence length="124" mass="13531">MKFKGTREDLIGKIRSLGYSFEERDIENALQIKTTDGAILNWYSSTGTVSYQGDPTASTRLKACLEPILGVSASPAFTTVSMNSDVAPAKVEAKGKVFVVHGHDQTSREQLELILRVVSDAKQL</sequence>
<dbReference type="KEGG" id="mmai:sS8_0218"/>
<keyword evidence="2" id="KW-1185">Reference proteome</keyword>
<gene>
    <name evidence="1" type="ORF">sS8_0218</name>
</gene>